<evidence type="ECO:0000313" key="2">
    <source>
        <dbReference type="Proteomes" id="UP001056837"/>
    </source>
</evidence>
<organism evidence="1 2">
    <name type="scientific">Tenacibaculum mesophilum</name>
    <dbReference type="NCBI Taxonomy" id="104268"/>
    <lineage>
        <taxon>Bacteria</taxon>
        <taxon>Pseudomonadati</taxon>
        <taxon>Bacteroidota</taxon>
        <taxon>Flavobacteriia</taxon>
        <taxon>Flavobacteriales</taxon>
        <taxon>Flavobacteriaceae</taxon>
        <taxon>Tenacibaculum</taxon>
    </lineage>
</organism>
<dbReference type="InterPro" id="IPR037883">
    <property type="entry name" value="Knr4/Smi1-like_sf"/>
</dbReference>
<dbReference type="RefSeq" id="WP_167712429.1">
    <property type="nucleotide sequence ID" value="NZ_CP050861.1"/>
</dbReference>
<accession>A0AAE9MPE0</accession>
<gene>
    <name evidence="1" type="ORF">HER15_07780</name>
</gene>
<evidence type="ECO:0008006" key="3">
    <source>
        <dbReference type="Google" id="ProtNLM"/>
    </source>
</evidence>
<evidence type="ECO:0000313" key="1">
    <source>
        <dbReference type="EMBL" id="UTD15368.1"/>
    </source>
</evidence>
<dbReference type="AlphaFoldDB" id="A0AAE9MPE0"/>
<dbReference type="SUPFAM" id="SSF160631">
    <property type="entry name" value="SMI1/KNR4-like"/>
    <property type="match status" value="1"/>
</dbReference>
<dbReference type="EMBL" id="CP050861">
    <property type="protein sequence ID" value="UTD15368.1"/>
    <property type="molecule type" value="Genomic_DNA"/>
</dbReference>
<reference evidence="1" key="1">
    <citation type="submission" date="2020-04" db="EMBL/GenBank/DDBJ databases">
        <title>Tenacibaculum mesophilum bac2.</title>
        <authorList>
            <person name="Li M."/>
        </authorList>
    </citation>
    <scope>NUCLEOTIDE SEQUENCE</scope>
    <source>
        <strain evidence="1">Bac2</strain>
    </source>
</reference>
<proteinExistence type="predicted"/>
<name>A0AAE9MPE0_9FLAO</name>
<dbReference type="Proteomes" id="UP001056837">
    <property type="component" value="Chromosome"/>
</dbReference>
<sequence length="408" mass="47812">MINLIDKIKTLEKTFIKNAIIFNIKKREPLGEKKVITLSKEYNLPDELVQFYLAYNGLFITWFSDRDILCTGRMFIPDLESLKKYFINSSKTDLKSFSIFIKKGYIPLDVDAINGYVTFVKVEENAYTLIRVDIYHSEIELGISIIKYLEIGIMSGGLYHWQNYISENTYNHFKKYSYDGFVEIIADKLEVKSLDYFHTKFINRDFTFSKRKSIKLNLPENSQIKKRKENFGCSNVEVRKAEMSIQNKLPSSFVSWAYNINGLEINWNFDNSFANFKVIGIEKIFGGVNHGELKKWKNSYATYLGLDDSHEKKYGSFYPFIFEESGHTVFKIENDEVLLYFIKDLEPIKINLTFNQFINKLYECGGISGWQNLFIKQYSKENPEIKSLLKNMKICFPDIDIKKFIGSM</sequence>
<protein>
    <recommendedName>
        <fullName evidence="3">SMI1 / KNR4 family (SUKH-1)</fullName>
    </recommendedName>
</protein>